<accession>A0A803KPN2</accession>
<keyword evidence="3" id="KW-1185">Reference proteome</keyword>
<dbReference type="InterPro" id="IPR036928">
    <property type="entry name" value="AS_sf"/>
</dbReference>
<evidence type="ECO:0000313" key="3">
    <source>
        <dbReference type="Proteomes" id="UP000596660"/>
    </source>
</evidence>
<dbReference type="OMA" id="VEDLAIM"/>
<dbReference type="Gramene" id="AUR62000988-RA">
    <property type="protein sequence ID" value="AUR62000988-RA:cds"/>
    <property type="gene ID" value="AUR62000988"/>
</dbReference>
<dbReference type="Pfam" id="PF01425">
    <property type="entry name" value="Amidase"/>
    <property type="match status" value="1"/>
</dbReference>
<feature type="domain" description="Amidase" evidence="1">
    <location>
        <begin position="45"/>
        <end position="450"/>
    </location>
</feature>
<gene>
    <name evidence="2" type="primary">LOC110737067</name>
</gene>
<dbReference type="EnsemblPlants" id="AUR62000988-RA">
    <property type="protein sequence ID" value="AUR62000988-RA:cds"/>
    <property type="gene ID" value="AUR62000988"/>
</dbReference>
<dbReference type="PANTHER" id="PTHR42678">
    <property type="entry name" value="AMIDASE"/>
    <property type="match status" value="1"/>
</dbReference>
<sequence>MTNICSSNSTVSLDSNDLQANFPIKEATIKDLHTAFHQNKLTSKELVQFYLYQIEKLNPVLRAVLEVNPDALEQAEEADKRRAKAKESGSVESLRLDGIPILVKDNIATKDRMNTTAGSFALLGSVVPRDAGVVEKLRQAGAIILGKASLSEWAHFRSFGAPSGWCARGGQGQNPYHLSANPSGSSSGSAIAVAANLVAVTLGTETNGSILNPSRTNSVVGIKPTLGLTSRGGVIPITPTQDTVGPICRTVADATYVLDSIVGYDPYDSEATTNASRYIPPDGYVQFLKLDGLEGKRLGIVRKPFFDHIEWSSKQATTFKQHFHTLREKGAILVDNLEIPNIDAIMSSNNERMVMEFEFKLALNSYLEQLVKTPVRSLAEVIEFNNKNAQEEMIEEYGQQIFLSAEATNGIGPEEKRLLATLEEWSRDGFEKVMVENKLDAIITPNSSLSTVLAIGGYPGISVPAGYGDNGVPFGICFGGLKGTEPKLIEISYAFEQATKIRKPPSL</sequence>
<evidence type="ECO:0000259" key="1">
    <source>
        <dbReference type="Pfam" id="PF01425"/>
    </source>
</evidence>
<dbReference type="RefSeq" id="XP_021773126.1">
    <property type="nucleotide sequence ID" value="XM_021917434.1"/>
</dbReference>
<evidence type="ECO:0000313" key="2">
    <source>
        <dbReference type="EnsemblPlants" id="AUR62000988-RA:cds"/>
    </source>
</evidence>
<dbReference type="InterPro" id="IPR023631">
    <property type="entry name" value="Amidase_dom"/>
</dbReference>
<reference evidence="2" key="2">
    <citation type="submission" date="2021-03" db="UniProtKB">
        <authorList>
            <consortium name="EnsemblPlants"/>
        </authorList>
    </citation>
    <scope>IDENTIFICATION</scope>
</reference>
<dbReference type="Proteomes" id="UP000596660">
    <property type="component" value="Unplaced"/>
</dbReference>
<dbReference type="AlphaFoldDB" id="A0A803KPN2"/>
<protein>
    <recommendedName>
        <fullName evidence="1">Amidase domain-containing protein</fullName>
    </recommendedName>
</protein>
<name>A0A803KPN2_CHEQI</name>
<dbReference type="GeneID" id="110737067"/>
<proteinExistence type="predicted"/>
<reference evidence="2" key="1">
    <citation type="journal article" date="2017" name="Nature">
        <title>The genome of Chenopodium quinoa.</title>
        <authorList>
            <person name="Jarvis D.E."/>
            <person name="Ho Y.S."/>
            <person name="Lightfoot D.J."/>
            <person name="Schmoeckel S.M."/>
            <person name="Li B."/>
            <person name="Borm T.J.A."/>
            <person name="Ohyanagi H."/>
            <person name="Mineta K."/>
            <person name="Michell C.T."/>
            <person name="Saber N."/>
            <person name="Kharbatia N.M."/>
            <person name="Rupper R.R."/>
            <person name="Sharp A.R."/>
            <person name="Dally N."/>
            <person name="Boughton B.A."/>
            <person name="Woo Y.H."/>
            <person name="Gao G."/>
            <person name="Schijlen E.G.W.M."/>
            <person name="Guo X."/>
            <person name="Momin A.A."/>
            <person name="Negrao S."/>
            <person name="Al-Babili S."/>
            <person name="Gehring C."/>
            <person name="Roessner U."/>
            <person name="Jung C."/>
            <person name="Murphy K."/>
            <person name="Arold S.T."/>
            <person name="Gojobori T."/>
            <person name="van der Linden C.G."/>
            <person name="van Loo E.N."/>
            <person name="Jellen E.N."/>
            <person name="Maughan P.J."/>
            <person name="Tester M."/>
        </authorList>
    </citation>
    <scope>NUCLEOTIDE SEQUENCE [LARGE SCALE GENOMIC DNA]</scope>
    <source>
        <strain evidence="2">cv. PI 614886</strain>
    </source>
</reference>
<organism evidence="2 3">
    <name type="scientific">Chenopodium quinoa</name>
    <name type="common">Quinoa</name>
    <dbReference type="NCBI Taxonomy" id="63459"/>
    <lineage>
        <taxon>Eukaryota</taxon>
        <taxon>Viridiplantae</taxon>
        <taxon>Streptophyta</taxon>
        <taxon>Embryophyta</taxon>
        <taxon>Tracheophyta</taxon>
        <taxon>Spermatophyta</taxon>
        <taxon>Magnoliopsida</taxon>
        <taxon>eudicotyledons</taxon>
        <taxon>Gunneridae</taxon>
        <taxon>Pentapetalae</taxon>
        <taxon>Caryophyllales</taxon>
        <taxon>Chenopodiaceae</taxon>
        <taxon>Chenopodioideae</taxon>
        <taxon>Atripliceae</taxon>
        <taxon>Chenopodium</taxon>
    </lineage>
</organism>
<dbReference type="SUPFAM" id="SSF75304">
    <property type="entry name" value="Amidase signature (AS) enzymes"/>
    <property type="match status" value="1"/>
</dbReference>
<dbReference type="Gene3D" id="3.90.1300.10">
    <property type="entry name" value="Amidase signature (AS) domain"/>
    <property type="match status" value="1"/>
</dbReference>
<dbReference type="PANTHER" id="PTHR42678:SF34">
    <property type="entry name" value="OS04G0183300 PROTEIN"/>
    <property type="match status" value="1"/>
</dbReference>